<feature type="region of interest" description="Disordered" evidence="1">
    <location>
        <begin position="15"/>
        <end position="54"/>
    </location>
</feature>
<protein>
    <submittedName>
        <fullName evidence="2">Uncharacterized protein</fullName>
    </submittedName>
</protein>
<sequence length="54" mass="6515">MPEVRSVRKALFFYPKNSKANSKKSPKRRFKPKFGLPPPKEEEKKNKKKTWRCH</sequence>
<gene>
    <name evidence="2" type="ORF">B7P43_G15146</name>
</gene>
<keyword evidence="3" id="KW-1185">Reference proteome</keyword>
<comment type="caution">
    <text evidence="2">The sequence shown here is derived from an EMBL/GenBank/DDBJ whole genome shotgun (WGS) entry which is preliminary data.</text>
</comment>
<dbReference type="Proteomes" id="UP000235965">
    <property type="component" value="Unassembled WGS sequence"/>
</dbReference>
<proteinExistence type="predicted"/>
<evidence type="ECO:0000256" key="1">
    <source>
        <dbReference type="SAM" id="MobiDB-lite"/>
    </source>
</evidence>
<feature type="compositionally biased region" description="Basic residues" evidence="1">
    <location>
        <begin position="21"/>
        <end position="32"/>
    </location>
</feature>
<evidence type="ECO:0000313" key="2">
    <source>
        <dbReference type="EMBL" id="PNF43675.1"/>
    </source>
</evidence>
<reference evidence="2 3" key="1">
    <citation type="submission" date="2017-12" db="EMBL/GenBank/DDBJ databases">
        <title>Hemimetabolous genomes reveal molecular basis of termite eusociality.</title>
        <authorList>
            <person name="Harrison M.C."/>
            <person name="Jongepier E."/>
            <person name="Robertson H.M."/>
            <person name="Arning N."/>
            <person name="Bitard-Feildel T."/>
            <person name="Chao H."/>
            <person name="Childers C.P."/>
            <person name="Dinh H."/>
            <person name="Doddapaneni H."/>
            <person name="Dugan S."/>
            <person name="Gowin J."/>
            <person name="Greiner C."/>
            <person name="Han Y."/>
            <person name="Hu H."/>
            <person name="Hughes D.S.T."/>
            <person name="Huylmans A.-K."/>
            <person name="Kemena C."/>
            <person name="Kremer L.P.M."/>
            <person name="Lee S.L."/>
            <person name="Lopez-Ezquerra A."/>
            <person name="Mallet L."/>
            <person name="Monroy-Kuhn J.M."/>
            <person name="Moser A."/>
            <person name="Murali S.C."/>
            <person name="Muzny D.M."/>
            <person name="Otani S."/>
            <person name="Piulachs M.-D."/>
            <person name="Poelchau M."/>
            <person name="Qu J."/>
            <person name="Schaub F."/>
            <person name="Wada-Katsumata A."/>
            <person name="Worley K.C."/>
            <person name="Xie Q."/>
            <person name="Ylla G."/>
            <person name="Poulsen M."/>
            <person name="Gibbs R.A."/>
            <person name="Schal C."/>
            <person name="Richards S."/>
            <person name="Belles X."/>
            <person name="Korb J."/>
            <person name="Bornberg-Bauer E."/>
        </authorList>
    </citation>
    <scope>NUCLEOTIDE SEQUENCE [LARGE SCALE GENOMIC DNA]</scope>
    <source>
        <tissue evidence="2">Whole body</tissue>
    </source>
</reference>
<dbReference type="AlphaFoldDB" id="A0A2J7RS79"/>
<evidence type="ECO:0000313" key="3">
    <source>
        <dbReference type="Proteomes" id="UP000235965"/>
    </source>
</evidence>
<dbReference type="EMBL" id="NEVH01000277">
    <property type="protein sequence ID" value="PNF43675.1"/>
    <property type="molecule type" value="Genomic_DNA"/>
</dbReference>
<name>A0A2J7RS79_9NEOP</name>
<organism evidence="2 3">
    <name type="scientific">Cryptotermes secundus</name>
    <dbReference type="NCBI Taxonomy" id="105785"/>
    <lineage>
        <taxon>Eukaryota</taxon>
        <taxon>Metazoa</taxon>
        <taxon>Ecdysozoa</taxon>
        <taxon>Arthropoda</taxon>
        <taxon>Hexapoda</taxon>
        <taxon>Insecta</taxon>
        <taxon>Pterygota</taxon>
        <taxon>Neoptera</taxon>
        <taxon>Polyneoptera</taxon>
        <taxon>Dictyoptera</taxon>
        <taxon>Blattodea</taxon>
        <taxon>Blattoidea</taxon>
        <taxon>Termitoidae</taxon>
        <taxon>Kalotermitidae</taxon>
        <taxon>Cryptotermitinae</taxon>
        <taxon>Cryptotermes</taxon>
    </lineage>
</organism>
<dbReference type="InParanoid" id="A0A2J7RS79"/>
<accession>A0A2J7RS79</accession>